<protein>
    <submittedName>
        <fullName evidence="2">Uncharacterized protein</fullName>
    </submittedName>
</protein>
<name>A0A1D8NLH4_YARLL</name>
<dbReference type="RefSeq" id="XP_068139316.1">
    <property type="nucleotide sequence ID" value="XM_068283215.1"/>
</dbReference>
<evidence type="ECO:0000313" key="3">
    <source>
        <dbReference type="Proteomes" id="UP000182444"/>
    </source>
</evidence>
<accession>A0A1D8NLH4</accession>
<dbReference type="VEuPathDB" id="FungiDB:YALI1_F02275g"/>
<gene>
    <name evidence="2" type="ORF">YALI1_F02275g</name>
</gene>
<dbReference type="AlphaFoldDB" id="A0A1D8NLH4"/>
<feature type="region of interest" description="Disordered" evidence="1">
    <location>
        <begin position="1"/>
        <end position="21"/>
    </location>
</feature>
<organism evidence="2 3">
    <name type="scientific">Yarrowia lipolytica</name>
    <name type="common">Candida lipolytica</name>
    <dbReference type="NCBI Taxonomy" id="4952"/>
    <lineage>
        <taxon>Eukaryota</taxon>
        <taxon>Fungi</taxon>
        <taxon>Dikarya</taxon>
        <taxon>Ascomycota</taxon>
        <taxon>Saccharomycotina</taxon>
        <taxon>Dipodascomycetes</taxon>
        <taxon>Dipodascales</taxon>
        <taxon>Dipodascales incertae sedis</taxon>
        <taxon>Yarrowia</taxon>
    </lineage>
</organism>
<sequence length="148" mass="16940">MALPRNSKPIAGPQHRSDGKRSYCRRYDISPTVYNTALVLLRRPMMQCNKGVLCYVKAACGEIHLLSESYGISQDKRRGEMEGGVSQVCWSNWRWTPMEPCLGCNNRRNQGLIRVGITAQERTYIHKKSFIVHTASVYNQIPRQSPRI</sequence>
<reference evidence="2 3" key="1">
    <citation type="journal article" date="2016" name="PLoS ONE">
        <title>Sequence Assembly of Yarrowia lipolytica Strain W29/CLIB89 Shows Transposable Element Diversity.</title>
        <authorList>
            <person name="Magnan C."/>
            <person name="Yu J."/>
            <person name="Chang I."/>
            <person name="Jahn E."/>
            <person name="Kanomata Y."/>
            <person name="Wu J."/>
            <person name="Zeller M."/>
            <person name="Oakes M."/>
            <person name="Baldi P."/>
            <person name="Sandmeyer S."/>
        </authorList>
    </citation>
    <scope>NUCLEOTIDE SEQUENCE [LARGE SCALE GENOMIC DNA]</scope>
    <source>
        <strain evidence="3">CLIB89(W29)</strain>
    </source>
</reference>
<evidence type="ECO:0000313" key="2">
    <source>
        <dbReference type="EMBL" id="AOW06487.1"/>
    </source>
</evidence>
<evidence type="ECO:0000256" key="1">
    <source>
        <dbReference type="SAM" id="MobiDB-lite"/>
    </source>
</evidence>
<dbReference type="GeneID" id="94583809"/>
<dbReference type="EMBL" id="CP017558">
    <property type="protein sequence ID" value="AOW06487.1"/>
    <property type="molecule type" value="Genomic_DNA"/>
</dbReference>
<dbReference type="Proteomes" id="UP000182444">
    <property type="component" value="Chromosome 1F"/>
</dbReference>
<proteinExistence type="predicted"/>